<feature type="compositionally biased region" description="Basic and acidic residues" evidence="1">
    <location>
        <begin position="65"/>
        <end position="76"/>
    </location>
</feature>
<evidence type="ECO:0000256" key="1">
    <source>
        <dbReference type="SAM" id="MobiDB-lite"/>
    </source>
</evidence>
<reference evidence="2 3" key="1">
    <citation type="submission" date="2024-01" db="EMBL/GenBank/DDBJ databases">
        <title>The complete chloroplast genome sequence of Lithospermum erythrorhizon: insights into the phylogenetic relationship among Boraginaceae species and the maternal lineages of purple gromwells.</title>
        <authorList>
            <person name="Okada T."/>
            <person name="Watanabe K."/>
        </authorList>
    </citation>
    <scope>NUCLEOTIDE SEQUENCE [LARGE SCALE GENOMIC DNA]</scope>
</reference>
<gene>
    <name evidence="2" type="ORF">LIER_39179</name>
</gene>
<dbReference type="InterPro" id="IPR006460">
    <property type="entry name" value="MIZ1-like_pln"/>
</dbReference>
<keyword evidence="3" id="KW-1185">Reference proteome</keyword>
<evidence type="ECO:0008006" key="4">
    <source>
        <dbReference type="Google" id="ProtNLM"/>
    </source>
</evidence>
<name>A0AAV3QAM6_LITER</name>
<dbReference type="AlphaFoldDB" id="A0AAV3QAM6"/>
<feature type="region of interest" description="Disordered" evidence="1">
    <location>
        <begin position="65"/>
        <end position="88"/>
    </location>
</feature>
<dbReference type="NCBIfam" id="TIGR01570">
    <property type="entry name" value="A_thal_3588"/>
    <property type="match status" value="1"/>
</dbReference>
<dbReference type="PANTHER" id="PTHR31696">
    <property type="entry name" value="PROTEIN MIZU-KUSSEI 1"/>
    <property type="match status" value="1"/>
</dbReference>
<evidence type="ECO:0000313" key="3">
    <source>
        <dbReference type="Proteomes" id="UP001454036"/>
    </source>
</evidence>
<accession>A0AAV3QAM6</accession>
<dbReference type="GO" id="GO:0010274">
    <property type="term" value="P:hydrotropism"/>
    <property type="evidence" value="ECO:0007669"/>
    <property type="project" value="InterPro"/>
</dbReference>
<protein>
    <recommendedName>
        <fullName evidence="4">Protein MIZU-KUSSEI 1-like</fullName>
    </recommendedName>
</protein>
<dbReference type="Proteomes" id="UP001454036">
    <property type="component" value="Unassembled WGS sequence"/>
</dbReference>
<dbReference type="Pfam" id="PF04759">
    <property type="entry name" value="DUF617"/>
    <property type="match status" value="1"/>
</dbReference>
<organism evidence="2 3">
    <name type="scientific">Lithospermum erythrorhizon</name>
    <name type="common">Purple gromwell</name>
    <name type="synonym">Lithospermum officinale var. erythrorhizon</name>
    <dbReference type="NCBI Taxonomy" id="34254"/>
    <lineage>
        <taxon>Eukaryota</taxon>
        <taxon>Viridiplantae</taxon>
        <taxon>Streptophyta</taxon>
        <taxon>Embryophyta</taxon>
        <taxon>Tracheophyta</taxon>
        <taxon>Spermatophyta</taxon>
        <taxon>Magnoliopsida</taxon>
        <taxon>eudicotyledons</taxon>
        <taxon>Gunneridae</taxon>
        <taxon>Pentapetalae</taxon>
        <taxon>asterids</taxon>
        <taxon>lamiids</taxon>
        <taxon>Boraginales</taxon>
        <taxon>Boraginaceae</taxon>
        <taxon>Boraginoideae</taxon>
        <taxon>Lithospermeae</taxon>
        <taxon>Lithospermum</taxon>
    </lineage>
</organism>
<proteinExistence type="predicted"/>
<comment type="caution">
    <text evidence="2">The sequence shown here is derived from an EMBL/GenBank/DDBJ whole genome shotgun (WGS) entry which is preliminary data.</text>
</comment>
<sequence length="286" mass="31701">MKTGMEKTSLELLPSNNKRQFNWTTKISNEDGHELSSFKSLSFCKQEEKPTGDVPNVKSNLVSIQEEKKERDKQDQESSSNTTPVTKKKLQVAVSRLRLVLTAAMNKHRGNLQNSLGPRVVGTLFGHRKGHVHFAFQRDASSRPVLIVELATPISGLVKEMASGLVRIALECDKNKDEEKNKGRLLEQPLWRTYCNGKRCGFATIRECGLKELGILKAVEPISMGAGVLPCGEGEEGGEGGENDGDIMYMRAKFERVVGSGDSEAFYMMNPDCNGAHELSIYLLRV</sequence>
<dbReference type="EMBL" id="BAABME010020688">
    <property type="protein sequence ID" value="GAA0161152.1"/>
    <property type="molecule type" value="Genomic_DNA"/>
</dbReference>
<evidence type="ECO:0000313" key="2">
    <source>
        <dbReference type="EMBL" id="GAA0161152.1"/>
    </source>
</evidence>
<dbReference type="PANTHER" id="PTHR31696:SF23">
    <property type="entry name" value="PROTEIN MIZU-KUSSEI 1"/>
    <property type="match status" value="1"/>
</dbReference>